<dbReference type="InterPro" id="IPR002220">
    <property type="entry name" value="DapA-like"/>
</dbReference>
<evidence type="ECO:0000313" key="18">
    <source>
        <dbReference type="Proteomes" id="UP000192903"/>
    </source>
</evidence>
<dbReference type="PROSITE" id="PS00666">
    <property type="entry name" value="DHDPS_2"/>
    <property type="match status" value="1"/>
</dbReference>
<comment type="subunit">
    <text evidence="11 13">Homotetramer; dimer of dimers.</text>
</comment>
<comment type="similarity">
    <text evidence="3 13 14">Belongs to the DapA family.</text>
</comment>
<evidence type="ECO:0000256" key="16">
    <source>
        <dbReference type="PIRSR" id="PIRSR001365-2"/>
    </source>
</evidence>
<evidence type="ECO:0000256" key="15">
    <source>
        <dbReference type="PIRSR" id="PIRSR001365-1"/>
    </source>
</evidence>
<keyword evidence="5 13" id="KW-0963">Cytoplasm</keyword>
<reference evidence="18" key="1">
    <citation type="submission" date="2017-04" db="EMBL/GenBank/DDBJ databases">
        <authorList>
            <person name="Varghese N."/>
            <person name="Submissions S."/>
        </authorList>
    </citation>
    <scope>NUCLEOTIDE SEQUENCE [LARGE SCALE GENOMIC DNA]</scope>
    <source>
        <strain evidence="18">B4P</strain>
    </source>
</reference>
<dbReference type="InterPro" id="IPR020624">
    <property type="entry name" value="Schiff_base-form_aldolases_CS"/>
</dbReference>
<dbReference type="NCBIfam" id="TIGR00674">
    <property type="entry name" value="dapA"/>
    <property type="match status" value="1"/>
</dbReference>
<dbReference type="InterPro" id="IPR005263">
    <property type="entry name" value="DapA"/>
</dbReference>
<evidence type="ECO:0000256" key="6">
    <source>
        <dbReference type="ARBA" id="ARBA00022605"/>
    </source>
</evidence>
<comment type="caution">
    <text evidence="13">Was originally thought to be a dihydrodipicolinate synthase (DHDPS), catalyzing the condensation of (S)-aspartate-beta-semialdehyde [(S)-ASA] and pyruvate to dihydrodipicolinate (DHDP). However, it was shown in E.coli that the product of the enzymatic reaction is not dihydrodipicolinate but in fact (4S)-4-hydroxy-2,3,4,5-tetrahydro-(2S)-dipicolinic acid (HTPA), and that the consecutive dehydration reaction leading to DHDP is not spontaneous but catalyzed by DapB.</text>
</comment>
<dbReference type="CDD" id="cd00950">
    <property type="entry name" value="DHDPS"/>
    <property type="match status" value="1"/>
</dbReference>
<keyword evidence="10 13" id="KW-0704">Schiff base</keyword>
<dbReference type="PIRSF" id="PIRSF001365">
    <property type="entry name" value="DHDPS"/>
    <property type="match status" value="1"/>
</dbReference>
<dbReference type="HAMAP" id="MF_00418">
    <property type="entry name" value="DapA"/>
    <property type="match status" value="1"/>
</dbReference>
<dbReference type="PRINTS" id="PR00146">
    <property type="entry name" value="DHPICSNTHASE"/>
</dbReference>
<keyword evidence="9 13" id="KW-0456">Lyase</keyword>
<evidence type="ECO:0000256" key="10">
    <source>
        <dbReference type="ARBA" id="ARBA00023270"/>
    </source>
</evidence>
<sequence>MFKGSMPALVTPFTAEGAVDEAAFAAHVEWQIGEGSSGLVPVGTTGESPTLSHDEHKRVVELCIEVAKKRVPVIAGAGSNNTREAVELAVHAEKAGADAVLVVTPYYNKPTQKGLIAHFSAIAEATKLPIIIYNIPPRSVIDMSPETMGALVRAHRNIVGVKDATGKLERVSEQRITCGKDFIQLSGEDATALGFNAHGGVGCISVTANVAPRLCAEFQAATLAGDYGKALEYQDRLMPLHKAIFMEPGLCGAKYGLHRTRGMNRTVRSPLISTLEPATEAAIDAALRHAGLLN</sequence>
<evidence type="ECO:0000256" key="12">
    <source>
        <dbReference type="ARBA" id="ARBA00047836"/>
    </source>
</evidence>
<evidence type="ECO:0000313" key="17">
    <source>
        <dbReference type="EMBL" id="SMF49938.1"/>
    </source>
</evidence>
<proteinExistence type="inferred from homology"/>
<dbReference type="EC" id="4.3.3.7" evidence="4 13"/>
<feature type="site" description="Part of a proton relay during catalysis" evidence="13">
    <location>
        <position position="107"/>
    </location>
</feature>
<keyword evidence="8 13" id="KW-0457">Lysine biosynthesis</keyword>
<keyword evidence="6 13" id="KW-0028">Amino-acid biosynthesis</keyword>
<evidence type="ECO:0000256" key="7">
    <source>
        <dbReference type="ARBA" id="ARBA00022915"/>
    </source>
</evidence>
<dbReference type="Gene3D" id="3.20.20.70">
    <property type="entry name" value="Aldolase class I"/>
    <property type="match status" value="1"/>
</dbReference>
<dbReference type="GO" id="GO:0019877">
    <property type="term" value="P:diaminopimelate biosynthetic process"/>
    <property type="evidence" value="ECO:0007669"/>
    <property type="project" value="UniProtKB-UniRule"/>
</dbReference>
<dbReference type="SUPFAM" id="SSF51569">
    <property type="entry name" value="Aldolase"/>
    <property type="match status" value="1"/>
</dbReference>
<dbReference type="PROSITE" id="PS00665">
    <property type="entry name" value="DHDPS_1"/>
    <property type="match status" value="1"/>
</dbReference>
<feature type="binding site" evidence="13 16">
    <location>
        <position position="45"/>
    </location>
    <ligand>
        <name>pyruvate</name>
        <dbReference type="ChEBI" id="CHEBI:15361"/>
    </ligand>
</feature>
<feature type="active site" description="Schiff-base intermediate with substrate" evidence="13 15">
    <location>
        <position position="162"/>
    </location>
</feature>
<dbReference type="PANTHER" id="PTHR12128:SF66">
    <property type="entry name" value="4-HYDROXY-2-OXOGLUTARATE ALDOLASE, MITOCHONDRIAL"/>
    <property type="match status" value="1"/>
</dbReference>
<evidence type="ECO:0000256" key="1">
    <source>
        <dbReference type="ARBA" id="ARBA00003294"/>
    </source>
</evidence>
<gene>
    <name evidence="13" type="primary">dapA</name>
    <name evidence="17" type="ORF">SAMN02982989_2679</name>
</gene>
<organism evidence="17 18">
    <name type="scientific">Xaviernesmea oryzae</name>
    <dbReference type="NCBI Taxonomy" id="464029"/>
    <lineage>
        <taxon>Bacteria</taxon>
        <taxon>Pseudomonadati</taxon>
        <taxon>Pseudomonadota</taxon>
        <taxon>Alphaproteobacteria</taxon>
        <taxon>Hyphomicrobiales</taxon>
        <taxon>Rhizobiaceae</taxon>
        <taxon>Rhizobium/Agrobacterium group</taxon>
        <taxon>Xaviernesmea</taxon>
    </lineage>
</organism>
<dbReference type="Pfam" id="PF00701">
    <property type="entry name" value="DHDPS"/>
    <property type="match status" value="1"/>
</dbReference>
<comment type="subcellular location">
    <subcellularLocation>
        <location evidence="13">Cytoplasm</location>
    </subcellularLocation>
</comment>
<evidence type="ECO:0000256" key="14">
    <source>
        <dbReference type="PIRNR" id="PIRNR001365"/>
    </source>
</evidence>
<dbReference type="InterPro" id="IPR013785">
    <property type="entry name" value="Aldolase_TIM"/>
</dbReference>
<dbReference type="SMART" id="SM01130">
    <property type="entry name" value="DHDPS"/>
    <property type="match status" value="1"/>
</dbReference>
<keyword evidence="18" id="KW-1185">Reference proteome</keyword>
<accession>A0A1X7FCR4</accession>
<dbReference type="RefSeq" id="WP_085422828.1">
    <property type="nucleotide sequence ID" value="NZ_FXAF01000006.1"/>
</dbReference>
<dbReference type="AlphaFoldDB" id="A0A1X7FCR4"/>
<dbReference type="FunFam" id="3.20.20.70:FF:000046">
    <property type="entry name" value="4-hydroxy-tetrahydrodipicolinate synthase"/>
    <property type="match status" value="1"/>
</dbReference>
<dbReference type="GO" id="GO:0009089">
    <property type="term" value="P:lysine biosynthetic process via diaminopimelate"/>
    <property type="evidence" value="ECO:0007669"/>
    <property type="project" value="UniProtKB-UniRule"/>
</dbReference>
<feature type="active site" description="Proton donor/acceptor" evidence="13 15">
    <location>
        <position position="133"/>
    </location>
</feature>
<dbReference type="OrthoDB" id="9782828at2"/>
<dbReference type="STRING" id="464029.SAMN02982989_2679"/>
<dbReference type="InterPro" id="IPR020625">
    <property type="entry name" value="Schiff_base-form_aldolases_AS"/>
</dbReference>
<feature type="binding site" evidence="13 16">
    <location>
        <position position="204"/>
    </location>
    <ligand>
        <name>pyruvate</name>
        <dbReference type="ChEBI" id="CHEBI:15361"/>
    </ligand>
</feature>
<evidence type="ECO:0000256" key="9">
    <source>
        <dbReference type="ARBA" id="ARBA00023239"/>
    </source>
</evidence>
<evidence type="ECO:0000256" key="13">
    <source>
        <dbReference type="HAMAP-Rule" id="MF_00418"/>
    </source>
</evidence>
<dbReference type="EMBL" id="FXAF01000006">
    <property type="protein sequence ID" value="SMF49938.1"/>
    <property type="molecule type" value="Genomic_DNA"/>
</dbReference>
<comment type="function">
    <text evidence="1 13">Catalyzes the condensation of (S)-aspartate-beta-semialdehyde [(S)-ASA] and pyruvate to 4-hydroxy-tetrahydrodipicolinate (HTPA).</text>
</comment>
<dbReference type="PANTHER" id="PTHR12128">
    <property type="entry name" value="DIHYDRODIPICOLINATE SYNTHASE"/>
    <property type="match status" value="1"/>
</dbReference>
<evidence type="ECO:0000256" key="4">
    <source>
        <dbReference type="ARBA" id="ARBA00012086"/>
    </source>
</evidence>
<dbReference type="GO" id="GO:0005829">
    <property type="term" value="C:cytosol"/>
    <property type="evidence" value="ECO:0007669"/>
    <property type="project" value="TreeGrafter"/>
</dbReference>
<protein>
    <recommendedName>
        <fullName evidence="4 13">4-hydroxy-tetrahydrodipicolinate synthase</fullName>
        <shortName evidence="13">HTPA synthase</shortName>
        <ecNumber evidence="4 13">4.3.3.7</ecNumber>
    </recommendedName>
</protein>
<evidence type="ECO:0000256" key="11">
    <source>
        <dbReference type="ARBA" id="ARBA00044762"/>
    </source>
</evidence>
<evidence type="ECO:0000256" key="2">
    <source>
        <dbReference type="ARBA" id="ARBA00005120"/>
    </source>
</evidence>
<evidence type="ECO:0000256" key="3">
    <source>
        <dbReference type="ARBA" id="ARBA00007592"/>
    </source>
</evidence>
<dbReference type="UniPathway" id="UPA00034">
    <property type="reaction ID" value="UER00017"/>
</dbReference>
<comment type="pathway">
    <text evidence="2 13">Amino-acid biosynthesis; L-lysine biosynthesis via DAP pathway; (S)-tetrahydrodipicolinate from L-aspartate: step 3/4.</text>
</comment>
<evidence type="ECO:0000256" key="5">
    <source>
        <dbReference type="ARBA" id="ARBA00022490"/>
    </source>
</evidence>
<comment type="catalytic activity">
    <reaction evidence="12 13">
        <text>L-aspartate 4-semialdehyde + pyruvate = (2S,4S)-4-hydroxy-2,3,4,5-tetrahydrodipicolinate + H2O + H(+)</text>
        <dbReference type="Rhea" id="RHEA:34171"/>
        <dbReference type="ChEBI" id="CHEBI:15361"/>
        <dbReference type="ChEBI" id="CHEBI:15377"/>
        <dbReference type="ChEBI" id="CHEBI:15378"/>
        <dbReference type="ChEBI" id="CHEBI:67139"/>
        <dbReference type="ChEBI" id="CHEBI:537519"/>
        <dbReference type="EC" id="4.3.3.7"/>
    </reaction>
</comment>
<name>A0A1X7FCR4_9HYPH</name>
<keyword evidence="7 13" id="KW-0220">Diaminopimelate biosynthesis</keyword>
<feature type="site" description="Part of a proton relay during catalysis" evidence="13">
    <location>
        <position position="44"/>
    </location>
</feature>
<dbReference type="GO" id="GO:0008840">
    <property type="term" value="F:4-hydroxy-tetrahydrodipicolinate synthase activity"/>
    <property type="evidence" value="ECO:0007669"/>
    <property type="project" value="UniProtKB-UniRule"/>
</dbReference>
<dbReference type="Proteomes" id="UP000192903">
    <property type="component" value="Unassembled WGS sequence"/>
</dbReference>
<evidence type="ECO:0000256" key="8">
    <source>
        <dbReference type="ARBA" id="ARBA00023154"/>
    </source>
</evidence>